<protein>
    <submittedName>
        <fullName evidence="1">Uncharacterized protein</fullName>
    </submittedName>
</protein>
<dbReference type="Proteomes" id="UP000244855">
    <property type="component" value="Unassembled WGS sequence"/>
</dbReference>
<evidence type="ECO:0000313" key="2">
    <source>
        <dbReference type="Proteomes" id="UP000244855"/>
    </source>
</evidence>
<dbReference type="AlphaFoldDB" id="A0A2V1DAA7"/>
<proteinExistence type="predicted"/>
<dbReference type="EMBL" id="KZ805511">
    <property type="protein sequence ID" value="PVH95020.1"/>
    <property type="molecule type" value="Genomic_DNA"/>
</dbReference>
<name>A0A2V1DAA7_9PLEO</name>
<reference evidence="1 2" key="1">
    <citation type="journal article" date="2018" name="Sci. Rep.">
        <title>Comparative genomics provides insights into the lifestyle and reveals functional heterogeneity of dark septate endophytic fungi.</title>
        <authorList>
            <person name="Knapp D.G."/>
            <person name="Nemeth J.B."/>
            <person name="Barry K."/>
            <person name="Hainaut M."/>
            <person name="Henrissat B."/>
            <person name="Johnson J."/>
            <person name="Kuo A."/>
            <person name="Lim J.H.P."/>
            <person name="Lipzen A."/>
            <person name="Nolan M."/>
            <person name="Ohm R.A."/>
            <person name="Tamas L."/>
            <person name="Grigoriev I.V."/>
            <person name="Spatafora J.W."/>
            <person name="Nagy L.G."/>
            <person name="Kovacs G.M."/>
        </authorList>
    </citation>
    <scope>NUCLEOTIDE SEQUENCE [LARGE SCALE GENOMIC DNA]</scope>
    <source>
        <strain evidence="1 2">DSE2036</strain>
    </source>
</reference>
<evidence type="ECO:0000313" key="1">
    <source>
        <dbReference type="EMBL" id="PVH95020.1"/>
    </source>
</evidence>
<accession>A0A2V1DAA7</accession>
<sequence>MNLLSCSLVRKAVACRPDLRPPPTVTSCGGAASMADPGRAGDDFRHTPALQLWASEVVTCRPLCSASCFKILLRCCRNCSSI</sequence>
<gene>
    <name evidence="1" type="ORF">DM02DRAFT_170606</name>
</gene>
<organism evidence="1 2">
    <name type="scientific">Periconia macrospinosa</name>
    <dbReference type="NCBI Taxonomy" id="97972"/>
    <lineage>
        <taxon>Eukaryota</taxon>
        <taxon>Fungi</taxon>
        <taxon>Dikarya</taxon>
        <taxon>Ascomycota</taxon>
        <taxon>Pezizomycotina</taxon>
        <taxon>Dothideomycetes</taxon>
        <taxon>Pleosporomycetidae</taxon>
        <taxon>Pleosporales</taxon>
        <taxon>Massarineae</taxon>
        <taxon>Periconiaceae</taxon>
        <taxon>Periconia</taxon>
    </lineage>
</organism>
<keyword evidence="2" id="KW-1185">Reference proteome</keyword>